<evidence type="ECO:0000313" key="3">
    <source>
        <dbReference type="EMBL" id="MBB4122352.1"/>
    </source>
</evidence>
<reference evidence="3 4" key="1">
    <citation type="submission" date="2020-08" db="EMBL/GenBank/DDBJ databases">
        <title>Genomic Encyclopedia of Type Strains, Phase IV (KMG-IV): sequencing the most valuable type-strain genomes for metagenomic binning, comparative biology and taxonomic classification.</title>
        <authorList>
            <person name="Goeker M."/>
        </authorList>
    </citation>
    <scope>NUCLEOTIDE SEQUENCE [LARGE SCALE GENOMIC DNA]</scope>
    <source>
        <strain evidence="3 4">DSM 28101</strain>
    </source>
</reference>
<dbReference type="InterPro" id="IPR003346">
    <property type="entry name" value="Transposase_20"/>
</dbReference>
<dbReference type="Pfam" id="PF01548">
    <property type="entry name" value="DEDD_Tnp_IS110"/>
    <property type="match status" value="1"/>
</dbReference>
<dbReference type="Proteomes" id="UP000530571">
    <property type="component" value="Unassembled WGS sequence"/>
</dbReference>
<keyword evidence="4" id="KW-1185">Reference proteome</keyword>
<dbReference type="GO" id="GO:0006313">
    <property type="term" value="P:DNA transposition"/>
    <property type="evidence" value="ECO:0007669"/>
    <property type="project" value="InterPro"/>
</dbReference>
<dbReference type="GO" id="GO:0004803">
    <property type="term" value="F:transposase activity"/>
    <property type="evidence" value="ECO:0007669"/>
    <property type="project" value="InterPro"/>
</dbReference>
<dbReference type="EMBL" id="JACIDZ010000006">
    <property type="protein sequence ID" value="MBB4122352.1"/>
    <property type="molecule type" value="Genomic_DNA"/>
</dbReference>
<dbReference type="GO" id="GO:0003677">
    <property type="term" value="F:DNA binding"/>
    <property type="evidence" value="ECO:0007669"/>
    <property type="project" value="InterPro"/>
</dbReference>
<gene>
    <name evidence="3" type="ORF">GGR30_002281</name>
</gene>
<dbReference type="Pfam" id="PF02371">
    <property type="entry name" value="Transposase_20"/>
    <property type="match status" value="1"/>
</dbReference>
<dbReference type="PANTHER" id="PTHR33055">
    <property type="entry name" value="TRANSPOSASE FOR INSERTION SEQUENCE ELEMENT IS1111A"/>
    <property type="match status" value="1"/>
</dbReference>
<dbReference type="InterPro" id="IPR002525">
    <property type="entry name" value="Transp_IS110-like_N"/>
</dbReference>
<comment type="caution">
    <text evidence="3">The sequence shown here is derived from an EMBL/GenBank/DDBJ whole genome shotgun (WGS) entry which is preliminary data.</text>
</comment>
<sequence>MTSKGSAKMMKDGINISKAHLDVCRPATAQTARFENATAGLTAFKRWIGSTQLDLVVYEATGAYHGLLEKRGSGHLPLVKVNPLQARRFAQARGTRAKTDAVDARVLALMGEALGLQPDIPASEDYHDLKQLRVARTSMIKAHQRLKNRINTQTLCLLRRQAKAQLALLDRQLEAIDAEITDRLSQDQARALDILQSIPGLGAVVAATILSECPQIGTMDCKQTASLAGLAPMTRQSGQWRGKAFIQGGRKFLCDALYMPALVAIRFNPDMKQKYDAMRQAGKPAKVAIIARMRKLIERANTPRKQDRKRAPKHA</sequence>
<dbReference type="AlphaFoldDB" id="A0A7W6PBF5"/>
<dbReference type="PANTHER" id="PTHR33055:SF13">
    <property type="entry name" value="TRANSPOSASE"/>
    <property type="match status" value="1"/>
</dbReference>
<proteinExistence type="predicted"/>
<evidence type="ECO:0000259" key="2">
    <source>
        <dbReference type="Pfam" id="PF02371"/>
    </source>
</evidence>
<organism evidence="3 4">
    <name type="scientific">Martelella radicis</name>
    <dbReference type="NCBI Taxonomy" id="1397476"/>
    <lineage>
        <taxon>Bacteria</taxon>
        <taxon>Pseudomonadati</taxon>
        <taxon>Pseudomonadota</taxon>
        <taxon>Alphaproteobacteria</taxon>
        <taxon>Hyphomicrobiales</taxon>
        <taxon>Aurantimonadaceae</taxon>
        <taxon>Martelella</taxon>
    </lineage>
</organism>
<evidence type="ECO:0000313" key="4">
    <source>
        <dbReference type="Proteomes" id="UP000530571"/>
    </source>
</evidence>
<evidence type="ECO:0000259" key="1">
    <source>
        <dbReference type="Pfam" id="PF01548"/>
    </source>
</evidence>
<accession>A0A7W6PBF5</accession>
<dbReference type="InterPro" id="IPR047650">
    <property type="entry name" value="Transpos_IS110"/>
</dbReference>
<feature type="domain" description="Transposase IS110-like N-terminal" evidence="1">
    <location>
        <begin position="13"/>
        <end position="152"/>
    </location>
</feature>
<name>A0A7W6PBF5_9HYPH</name>
<feature type="domain" description="Transposase IS116/IS110/IS902 C-terminal" evidence="2">
    <location>
        <begin position="193"/>
        <end position="275"/>
    </location>
</feature>
<protein>
    <submittedName>
        <fullName evidence="3">Transposase</fullName>
    </submittedName>
</protein>